<dbReference type="AlphaFoldDB" id="A0A837G595"/>
<accession>A0A837G595</accession>
<evidence type="ECO:0000313" key="1">
    <source>
        <dbReference type="EMBL" id="KJY70563.1"/>
    </source>
</evidence>
<reference evidence="1" key="1">
    <citation type="journal article" date="2015" name="BMC Genomics">
        <title>Genome mining reveals unlocked bioactive potential of marine Gram-negative bacteria.</title>
        <authorList>
            <person name="Machado H."/>
            <person name="Sonnenschein E.C."/>
            <person name="Melchiorsen J."/>
            <person name="Gram L."/>
        </authorList>
    </citation>
    <scope>NUCLEOTIDE SEQUENCE</scope>
    <source>
        <strain evidence="1">S2052</strain>
    </source>
</reference>
<gene>
    <name evidence="1" type="ORF">TW71_17015</name>
</gene>
<sequence>MSTDTSFTIDVNQLIKDIFGGNTHRNDLAVGLYNDVEGLIKVDYYLDHGSIVDISKGNAVSSQSLWEIGVHAKGAGSNITLNVTMPNGSGWAIMAATPSNKENYFKVAHNKNGYKDAKSAHKAAEKDGKHYSTKGIYDEKHNGYNAVISITGESPAACCIVFDN</sequence>
<comment type="caution">
    <text evidence="1">The sequence shown here is derived from an EMBL/GenBank/DDBJ whole genome shotgun (WGS) entry which is preliminary data.</text>
</comment>
<name>A0A837G595_9VIBR</name>
<dbReference type="EMBL" id="JXXR01000017">
    <property type="protein sequence ID" value="KJY70563.1"/>
    <property type="molecule type" value="Genomic_DNA"/>
</dbReference>
<proteinExistence type="predicted"/>
<protein>
    <submittedName>
        <fullName evidence="1">Uncharacterized protein</fullName>
    </submittedName>
</protein>
<organism evidence="1">
    <name type="scientific">Vibrio coralliilyticus</name>
    <dbReference type="NCBI Taxonomy" id="190893"/>
    <lineage>
        <taxon>Bacteria</taxon>
        <taxon>Pseudomonadati</taxon>
        <taxon>Pseudomonadota</taxon>
        <taxon>Gammaproteobacteria</taxon>
        <taxon>Vibrionales</taxon>
        <taxon>Vibrionaceae</taxon>
        <taxon>Vibrio</taxon>
    </lineage>
</organism>
<dbReference type="RefSeq" id="WP_023623381.1">
    <property type="nucleotide sequence ID" value="NZ_CP063051.1"/>
</dbReference>